<dbReference type="InterPro" id="IPR000924">
    <property type="entry name" value="Glu/Gln-tRNA-synth"/>
</dbReference>
<dbReference type="SUPFAM" id="SSF52374">
    <property type="entry name" value="Nucleotidylyl transferase"/>
    <property type="match status" value="1"/>
</dbReference>
<evidence type="ECO:0000256" key="1">
    <source>
        <dbReference type="ARBA" id="ARBA00022598"/>
    </source>
</evidence>
<sequence length="311" mass="34723">MGNIKRGRYAPSPSGRLHLGNVCSSLLAWLDARHTGCELIFRLEDLDPERSYMDYARLMAEDLRWLGLDWDAGWPEDEGFAQGERGEYYAAAFAELERRGLIYRCWCSRAERLASRAPHPGEEHPGGCACRFLKGEALSERERGKRPPAFKCAAPDRDMVIIDEHFGEYSQNPAREGGDFIVRRSDGVWAYQLAVSVDDMLMGVSRVVRAADLLSSAPKQSWLIETLGGTPPAYAHAPLLTAPDGRKLSKRDGDLNMAELRRLYTPEQLIGRLAYLCGLTDRPEPVRAAELVEAFDWAKVPLGPIDISGVF</sequence>
<dbReference type="GO" id="GO:0004818">
    <property type="term" value="F:glutamate-tRNA ligase activity"/>
    <property type="evidence" value="ECO:0007669"/>
    <property type="project" value="TreeGrafter"/>
</dbReference>
<evidence type="ECO:0000259" key="8">
    <source>
        <dbReference type="Pfam" id="PF00749"/>
    </source>
</evidence>
<dbReference type="AlphaFoldDB" id="A0A9D1JVZ9"/>
<dbReference type="PANTHER" id="PTHR43311:SF1">
    <property type="entry name" value="GLUTAMYL-Q TRNA(ASP) SYNTHETASE"/>
    <property type="match status" value="1"/>
</dbReference>
<organism evidence="9 10">
    <name type="scientific">Candidatus Scatomorpha merdipullorum</name>
    <dbReference type="NCBI Taxonomy" id="2840927"/>
    <lineage>
        <taxon>Bacteria</taxon>
        <taxon>Bacillati</taxon>
        <taxon>Bacillota</taxon>
        <taxon>Clostridia</taxon>
        <taxon>Eubacteriales</taxon>
        <taxon>Candidatus Scatomorpha</taxon>
    </lineage>
</organism>
<keyword evidence="3 7" id="KW-0547">Nucleotide-binding</keyword>
<dbReference type="PRINTS" id="PR00987">
    <property type="entry name" value="TRNASYNTHGLU"/>
</dbReference>
<name>A0A9D1JVZ9_9FIRM</name>
<evidence type="ECO:0000256" key="4">
    <source>
        <dbReference type="ARBA" id="ARBA00022833"/>
    </source>
</evidence>
<gene>
    <name evidence="9" type="ORF">IAC18_07395</name>
</gene>
<keyword evidence="1 7" id="KW-0436">Ligase</keyword>
<dbReference type="GO" id="GO:0005524">
    <property type="term" value="F:ATP binding"/>
    <property type="evidence" value="ECO:0007669"/>
    <property type="project" value="UniProtKB-KW"/>
</dbReference>
<dbReference type="InterPro" id="IPR001412">
    <property type="entry name" value="aa-tRNA-synth_I_CS"/>
</dbReference>
<dbReference type="Gene3D" id="3.40.50.620">
    <property type="entry name" value="HUPs"/>
    <property type="match status" value="1"/>
</dbReference>
<protein>
    <submittedName>
        <fullName evidence="9">tRNA glutamyl-Q(34) synthetase GluQRS</fullName>
    </submittedName>
</protein>
<dbReference type="PROSITE" id="PS00178">
    <property type="entry name" value="AA_TRNA_LIGASE_I"/>
    <property type="match status" value="1"/>
</dbReference>
<dbReference type="InterPro" id="IPR020058">
    <property type="entry name" value="Glu/Gln-tRNA-synth_Ib_cat-dom"/>
</dbReference>
<evidence type="ECO:0000256" key="2">
    <source>
        <dbReference type="ARBA" id="ARBA00022723"/>
    </source>
</evidence>
<keyword evidence="4" id="KW-0862">Zinc</keyword>
<dbReference type="GO" id="GO:0006424">
    <property type="term" value="P:glutamyl-tRNA aminoacylation"/>
    <property type="evidence" value="ECO:0007669"/>
    <property type="project" value="TreeGrafter"/>
</dbReference>
<dbReference type="EMBL" id="DVJK01000210">
    <property type="protein sequence ID" value="HIS67373.1"/>
    <property type="molecule type" value="Genomic_DNA"/>
</dbReference>
<dbReference type="Pfam" id="PF00749">
    <property type="entry name" value="tRNA-synt_1c"/>
    <property type="match status" value="1"/>
</dbReference>
<dbReference type="InterPro" id="IPR014729">
    <property type="entry name" value="Rossmann-like_a/b/a_fold"/>
</dbReference>
<evidence type="ECO:0000313" key="9">
    <source>
        <dbReference type="EMBL" id="HIS67373.1"/>
    </source>
</evidence>
<keyword evidence="7" id="KW-0648">Protein biosynthesis</keyword>
<feature type="domain" description="Glutamyl/glutaminyl-tRNA synthetase class Ib catalytic" evidence="8">
    <location>
        <begin position="7"/>
        <end position="297"/>
    </location>
</feature>
<dbReference type="Proteomes" id="UP000824001">
    <property type="component" value="Unassembled WGS sequence"/>
</dbReference>
<comment type="similarity">
    <text evidence="7">Belongs to the class-I aminoacyl-tRNA synthetase family.</text>
</comment>
<reference evidence="9" key="2">
    <citation type="journal article" date="2021" name="PeerJ">
        <title>Extensive microbial diversity within the chicken gut microbiome revealed by metagenomics and culture.</title>
        <authorList>
            <person name="Gilroy R."/>
            <person name="Ravi A."/>
            <person name="Getino M."/>
            <person name="Pursley I."/>
            <person name="Horton D.L."/>
            <person name="Alikhan N.F."/>
            <person name="Baker D."/>
            <person name="Gharbi K."/>
            <person name="Hall N."/>
            <person name="Watson M."/>
            <person name="Adriaenssens E.M."/>
            <person name="Foster-Nyarko E."/>
            <person name="Jarju S."/>
            <person name="Secka A."/>
            <person name="Antonio M."/>
            <person name="Oren A."/>
            <person name="Chaudhuri R.R."/>
            <person name="La Ragione R."/>
            <person name="Hildebrand F."/>
            <person name="Pallen M.J."/>
        </authorList>
    </citation>
    <scope>NUCLEOTIDE SEQUENCE</scope>
    <source>
        <strain evidence="9">ChiHjej10B9-9673</strain>
    </source>
</reference>
<evidence type="ECO:0000256" key="7">
    <source>
        <dbReference type="RuleBase" id="RU363037"/>
    </source>
</evidence>
<dbReference type="InterPro" id="IPR049940">
    <property type="entry name" value="GluQ/Sye"/>
</dbReference>
<keyword evidence="2" id="KW-0479">Metal-binding</keyword>
<dbReference type="GO" id="GO:0005829">
    <property type="term" value="C:cytosol"/>
    <property type="evidence" value="ECO:0007669"/>
    <property type="project" value="TreeGrafter"/>
</dbReference>
<comment type="caution">
    <text evidence="9">The sequence shown here is derived from an EMBL/GenBank/DDBJ whole genome shotgun (WGS) entry which is preliminary data.</text>
</comment>
<accession>A0A9D1JVZ9</accession>
<evidence type="ECO:0000256" key="5">
    <source>
        <dbReference type="ARBA" id="ARBA00022840"/>
    </source>
</evidence>
<proteinExistence type="inferred from homology"/>
<keyword evidence="5 7" id="KW-0067">ATP-binding</keyword>
<evidence type="ECO:0000256" key="6">
    <source>
        <dbReference type="ARBA" id="ARBA00023146"/>
    </source>
</evidence>
<reference evidence="9" key="1">
    <citation type="submission" date="2020-10" db="EMBL/GenBank/DDBJ databases">
        <authorList>
            <person name="Gilroy R."/>
        </authorList>
    </citation>
    <scope>NUCLEOTIDE SEQUENCE</scope>
    <source>
        <strain evidence="9">ChiHjej10B9-9673</strain>
    </source>
</reference>
<evidence type="ECO:0000256" key="3">
    <source>
        <dbReference type="ARBA" id="ARBA00022741"/>
    </source>
</evidence>
<dbReference type="PANTHER" id="PTHR43311">
    <property type="entry name" value="GLUTAMATE--TRNA LIGASE"/>
    <property type="match status" value="1"/>
</dbReference>
<evidence type="ECO:0000313" key="10">
    <source>
        <dbReference type="Proteomes" id="UP000824001"/>
    </source>
</evidence>
<keyword evidence="6 7" id="KW-0030">Aminoacyl-tRNA synthetase</keyword>